<reference evidence="2" key="1">
    <citation type="submission" date="2023-11" db="EMBL/GenBank/DDBJ databases">
        <title>Genome assemblies of two species of porcelain crab, Petrolisthes cinctipes and Petrolisthes manimaculis (Anomura: Porcellanidae).</title>
        <authorList>
            <person name="Angst P."/>
        </authorList>
    </citation>
    <scope>NUCLEOTIDE SEQUENCE</scope>
    <source>
        <strain evidence="2">PB745_02</strain>
        <tissue evidence="2">Gill</tissue>
    </source>
</reference>
<sequence>MTTLPELLQWVVDRTHVTASAAAPPPPLKITGAARKEEEEEEEEEERMNGRLGWWSLGKEGGECGYGAGRSE</sequence>
<comment type="caution">
    <text evidence="2">The sequence shown here is derived from an EMBL/GenBank/DDBJ whole genome shotgun (WGS) entry which is preliminary data.</text>
</comment>
<dbReference type="EMBL" id="JAWZYT010003758">
    <property type="protein sequence ID" value="KAK4296857.1"/>
    <property type="molecule type" value="Genomic_DNA"/>
</dbReference>
<evidence type="ECO:0000256" key="1">
    <source>
        <dbReference type="SAM" id="MobiDB-lite"/>
    </source>
</evidence>
<name>A0AAE1NXB5_9EUCA</name>
<keyword evidence="3" id="KW-1185">Reference proteome</keyword>
<proteinExistence type="predicted"/>
<dbReference type="AlphaFoldDB" id="A0AAE1NXB5"/>
<evidence type="ECO:0000313" key="3">
    <source>
        <dbReference type="Proteomes" id="UP001292094"/>
    </source>
</evidence>
<accession>A0AAE1NXB5</accession>
<gene>
    <name evidence="2" type="ORF">Pmani_030680</name>
</gene>
<dbReference type="Proteomes" id="UP001292094">
    <property type="component" value="Unassembled WGS sequence"/>
</dbReference>
<evidence type="ECO:0000313" key="2">
    <source>
        <dbReference type="EMBL" id="KAK4296857.1"/>
    </source>
</evidence>
<feature type="region of interest" description="Disordered" evidence="1">
    <location>
        <begin position="18"/>
        <end position="54"/>
    </location>
</feature>
<protein>
    <submittedName>
        <fullName evidence="2">Uncharacterized protein</fullName>
    </submittedName>
</protein>
<organism evidence="2 3">
    <name type="scientific">Petrolisthes manimaculis</name>
    <dbReference type="NCBI Taxonomy" id="1843537"/>
    <lineage>
        <taxon>Eukaryota</taxon>
        <taxon>Metazoa</taxon>
        <taxon>Ecdysozoa</taxon>
        <taxon>Arthropoda</taxon>
        <taxon>Crustacea</taxon>
        <taxon>Multicrustacea</taxon>
        <taxon>Malacostraca</taxon>
        <taxon>Eumalacostraca</taxon>
        <taxon>Eucarida</taxon>
        <taxon>Decapoda</taxon>
        <taxon>Pleocyemata</taxon>
        <taxon>Anomura</taxon>
        <taxon>Galatheoidea</taxon>
        <taxon>Porcellanidae</taxon>
        <taxon>Petrolisthes</taxon>
    </lineage>
</organism>